<protein>
    <recommendedName>
        <fullName evidence="3">AraC-type arabinose-binding/dimerisation domain-containing protein</fullName>
    </recommendedName>
</protein>
<evidence type="ECO:0000313" key="2">
    <source>
        <dbReference type="Proteomes" id="UP000029994"/>
    </source>
</evidence>
<keyword evidence="2" id="KW-1185">Reference proteome</keyword>
<dbReference type="PANTHER" id="PTHR11019:SF199">
    <property type="entry name" value="HTH-TYPE TRANSCRIPTIONAL REGULATOR NIMR"/>
    <property type="match status" value="1"/>
</dbReference>
<sequence>MNYAIEFKSEHHRHLFATARKRTLKHQLVIVRTGLALIKLGKQEFAVKPEQGFWIPQNCLTALTVLPHTQLERCDLSLRLKESFPSSSGYVTLTPLMSALCDKLAVTPAHSAAHNELLAVLKREITELEPSSLPNPLNDAINHWEKASKALPNEVYLALLVREAIKRQQSGVSKDAIVEALFAGNLAQCDQACEAIAGRIL</sequence>
<gene>
    <name evidence="1" type="ORF">EA26_12935</name>
</gene>
<name>A0A099MK19_9VIBR</name>
<comment type="caution">
    <text evidence="1">The sequence shown here is derived from an EMBL/GenBank/DDBJ whole genome shotgun (WGS) entry which is preliminary data.</text>
</comment>
<proteinExistence type="predicted"/>
<dbReference type="eggNOG" id="ENOG502ZDKA">
    <property type="taxonomic scope" value="Bacteria"/>
</dbReference>
<organism evidence="1 2">
    <name type="scientific">Vibrio navarrensis</name>
    <dbReference type="NCBI Taxonomy" id="29495"/>
    <lineage>
        <taxon>Bacteria</taxon>
        <taxon>Pseudomonadati</taxon>
        <taxon>Pseudomonadota</taxon>
        <taxon>Gammaproteobacteria</taxon>
        <taxon>Vibrionales</taxon>
        <taxon>Vibrionaceae</taxon>
        <taxon>Vibrio</taxon>
    </lineage>
</organism>
<dbReference type="EMBL" id="JMCG01000001">
    <property type="protein sequence ID" value="KGK12169.1"/>
    <property type="molecule type" value="Genomic_DNA"/>
</dbReference>
<dbReference type="Proteomes" id="UP000029994">
    <property type="component" value="Unassembled WGS sequence"/>
</dbReference>
<dbReference type="RefSeq" id="WP_039429116.1">
    <property type="nucleotide sequence ID" value="NZ_CP061844.1"/>
</dbReference>
<dbReference type="GeneID" id="43684060"/>
<evidence type="ECO:0000313" key="1">
    <source>
        <dbReference type="EMBL" id="KGK12169.1"/>
    </source>
</evidence>
<dbReference type="AlphaFoldDB" id="A0A099MK19"/>
<evidence type="ECO:0008006" key="3">
    <source>
        <dbReference type="Google" id="ProtNLM"/>
    </source>
</evidence>
<reference evidence="1 2" key="1">
    <citation type="submission" date="2014-04" db="EMBL/GenBank/DDBJ databases">
        <title>Genome sequencing of Vibrio navarrensis strains.</title>
        <authorList>
            <person name="Gladney L.M."/>
            <person name="Katz L.S."/>
            <person name="Marino-Ramirez L."/>
            <person name="Jordan I.K."/>
        </authorList>
    </citation>
    <scope>NUCLEOTIDE SEQUENCE [LARGE SCALE GENOMIC DNA]</scope>
    <source>
        <strain evidence="1 2">ATCC 51183</strain>
    </source>
</reference>
<dbReference type="PANTHER" id="PTHR11019">
    <property type="entry name" value="HTH-TYPE TRANSCRIPTIONAL REGULATOR NIMR"/>
    <property type="match status" value="1"/>
</dbReference>
<accession>A0A099MK19</accession>